<sequence length="402" mass="43986">MNKILELREKRAKAWEAAKAFLDTKRGTDGLVSPEDTATYEKMEADVVALGKEIDRLEKQEALDRELSKPLNTPLTGKPAVLGVETKTGRASDEYRKAFWNAMRTRAGEGLDRIVKNALQIGTDSEGGYLVPDEFERTLVEALDEENIFRRLAKVITTSSGDRKIPVVASKGTASWIDEEGTILDSDDSFGQVSIGAYKLGTMIKVSEELLNDSVFPLESYISREFARRIGSKEEEAFFTGDGSGKPTGILAATGGAQVGVTTAGAAAITIEEVLDLFYSLKAPYRNKAVFVMNDATVKAIRKLKDGNGQYLWQPSLQAGTPDTILNRPLYTSAYVPAIASGAKSIVFGDFSYYWVADRQGRVFKRLNELYAATGQVGFVATQRVDGKLILPEAIKVLQQKA</sequence>
<evidence type="ECO:0000313" key="4">
    <source>
        <dbReference type="Proteomes" id="UP000199182"/>
    </source>
</evidence>
<dbReference type="RefSeq" id="WP_092639236.1">
    <property type="nucleotide sequence ID" value="NZ_FNID01000011.1"/>
</dbReference>
<reference evidence="3 4" key="1">
    <citation type="submission" date="2016-10" db="EMBL/GenBank/DDBJ databases">
        <authorList>
            <person name="de Groot N.N."/>
        </authorList>
    </citation>
    <scope>NUCLEOTIDE SEQUENCE [LARGE SCALE GENOMIC DNA]</scope>
    <source>
        <strain evidence="3 4">CGMCC 1.5012</strain>
    </source>
</reference>
<gene>
    <name evidence="3" type="ORF">SAMN05192585_11121</name>
</gene>
<evidence type="ECO:0000259" key="2">
    <source>
        <dbReference type="Pfam" id="PF05065"/>
    </source>
</evidence>
<dbReference type="STRING" id="258515.SAMN05192585_11121"/>
<dbReference type="AlphaFoldDB" id="A0A1G9YL34"/>
<proteinExistence type="predicted"/>
<dbReference type="Pfam" id="PF05065">
    <property type="entry name" value="Phage_capsid"/>
    <property type="match status" value="1"/>
</dbReference>
<protein>
    <submittedName>
        <fullName evidence="3">Phage major capsid protein, HK97 family</fullName>
    </submittedName>
</protein>
<comment type="subcellular location">
    <subcellularLocation>
        <location evidence="1">Virion</location>
    </subcellularLocation>
</comment>
<organism evidence="3 4">
    <name type="scientific">Acetanaerobacterium elongatum</name>
    <dbReference type="NCBI Taxonomy" id="258515"/>
    <lineage>
        <taxon>Bacteria</taxon>
        <taxon>Bacillati</taxon>
        <taxon>Bacillota</taxon>
        <taxon>Clostridia</taxon>
        <taxon>Eubacteriales</taxon>
        <taxon>Oscillospiraceae</taxon>
        <taxon>Acetanaerobacterium</taxon>
    </lineage>
</organism>
<dbReference type="NCBIfam" id="TIGR01554">
    <property type="entry name" value="major_cap_HK97"/>
    <property type="match status" value="1"/>
</dbReference>
<feature type="domain" description="Phage capsid-like C-terminal" evidence="2">
    <location>
        <begin position="127"/>
        <end position="399"/>
    </location>
</feature>
<keyword evidence="4" id="KW-1185">Reference proteome</keyword>
<dbReference type="Gene3D" id="3.30.2320.10">
    <property type="entry name" value="hypothetical protein PF0899 domain"/>
    <property type="match status" value="1"/>
</dbReference>
<accession>A0A1G9YL34</accession>
<dbReference type="SUPFAM" id="SSF56563">
    <property type="entry name" value="Major capsid protein gp5"/>
    <property type="match status" value="1"/>
</dbReference>
<evidence type="ECO:0000313" key="3">
    <source>
        <dbReference type="EMBL" id="SDN09201.1"/>
    </source>
</evidence>
<dbReference type="OrthoDB" id="9786516at2"/>
<dbReference type="InterPro" id="IPR054612">
    <property type="entry name" value="Phage_capsid-like_C"/>
</dbReference>
<dbReference type="Gene3D" id="3.30.2400.10">
    <property type="entry name" value="Major capsid protein gp5"/>
    <property type="match status" value="1"/>
</dbReference>
<dbReference type="Proteomes" id="UP000199182">
    <property type="component" value="Unassembled WGS sequence"/>
</dbReference>
<evidence type="ECO:0000256" key="1">
    <source>
        <dbReference type="ARBA" id="ARBA00004328"/>
    </source>
</evidence>
<dbReference type="EMBL" id="FNID01000011">
    <property type="protein sequence ID" value="SDN09201.1"/>
    <property type="molecule type" value="Genomic_DNA"/>
</dbReference>
<dbReference type="InterPro" id="IPR024455">
    <property type="entry name" value="Phage_capsid"/>
</dbReference>
<name>A0A1G9YL34_9FIRM</name>